<dbReference type="Gene3D" id="1.25.40.420">
    <property type="match status" value="1"/>
</dbReference>
<dbReference type="SUPFAM" id="SSF54695">
    <property type="entry name" value="POZ domain"/>
    <property type="match status" value="1"/>
</dbReference>
<gene>
    <name evidence="2" type="ORF">DMAD_05728</name>
</gene>
<dbReference type="PANTHER" id="PTHR46306:SF1">
    <property type="entry name" value="BTB_POZ DOMAIN-CONTAINING PROTEIN 9"/>
    <property type="match status" value="1"/>
</dbReference>
<dbReference type="Gene3D" id="3.30.710.10">
    <property type="entry name" value="Potassium Channel Kv1.1, Chain A"/>
    <property type="match status" value="1"/>
</dbReference>
<dbReference type="Pfam" id="PF07707">
    <property type="entry name" value="BACK"/>
    <property type="match status" value="1"/>
</dbReference>
<dbReference type="InterPro" id="IPR052407">
    <property type="entry name" value="BTB_POZ_domain_cont_9"/>
</dbReference>
<dbReference type="EMBL" id="AP029265">
    <property type="protein sequence ID" value="BFF97286.1"/>
    <property type="molecule type" value="Genomic_DNA"/>
</dbReference>
<evidence type="ECO:0000313" key="3">
    <source>
        <dbReference type="Proteomes" id="UP001500889"/>
    </source>
</evidence>
<proteinExistence type="predicted"/>
<dbReference type="InterPro" id="IPR011705">
    <property type="entry name" value="BACK"/>
</dbReference>
<keyword evidence="3" id="KW-1185">Reference proteome</keyword>
<accession>A0AAU9FMV1</accession>
<dbReference type="InterPro" id="IPR011333">
    <property type="entry name" value="SKP1/BTB/POZ_sf"/>
</dbReference>
<evidence type="ECO:0000259" key="1">
    <source>
        <dbReference type="PROSITE" id="PS50097"/>
    </source>
</evidence>
<dbReference type="Pfam" id="PF00651">
    <property type="entry name" value="BTB"/>
    <property type="match status" value="1"/>
</dbReference>
<feature type="domain" description="BTB" evidence="1">
    <location>
        <begin position="28"/>
        <end position="94"/>
    </location>
</feature>
<sequence length="366" mass="42021">MSTQDNNADGIHSIAMDMGRLFMQELYSDVVFLVEDQRLPAHRVVLAARCEYFRALLFGDMAESKKHEIQLEVPLEAFKSILEYLYMDKLPLAKIGVDKTYDVLNLAHLYGLEYLQTAVDKYLQQEVAVSNVCVILNAARLYDMPELVKKCYNFMEENQLALLQSDSIQTLSKEAFEDLLRQDNFFAPEVELFRSICKWRENKPSEDSQTLLSLVRLPLMSIHELLHVVRPSGIFELDDIVDAIDKVNIGKNLPHRATILPRVNVASKNCASYIRAERSEIVIKLKQCFKINCIQVSSNFSSGEYELQVSLDETHWDSVGRIRKDHYNLIMVRFMARPVNFIRVAVLPSVYFNPLPPSGTVLAMYE</sequence>
<dbReference type="Proteomes" id="UP001500889">
    <property type="component" value="Chromosome J"/>
</dbReference>
<protein>
    <submittedName>
        <fullName evidence="2">BTB/POZ domain-containing protein 9-like</fullName>
    </submittedName>
</protein>
<dbReference type="GO" id="GO:0005737">
    <property type="term" value="C:cytoplasm"/>
    <property type="evidence" value="ECO:0007669"/>
    <property type="project" value="TreeGrafter"/>
</dbReference>
<dbReference type="GO" id="GO:0048512">
    <property type="term" value="P:circadian behavior"/>
    <property type="evidence" value="ECO:0007669"/>
    <property type="project" value="TreeGrafter"/>
</dbReference>
<dbReference type="AlphaFoldDB" id="A0AAU9FMV1"/>
<dbReference type="PROSITE" id="PS50097">
    <property type="entry name" value="BTB"/>
    <property type="match status" value="1"/>
</dbReference>
<organism evidence="2 3">
    <name type="scientific">Drosophila madeirensis</name>
    <name type="common">Fruit fly</name>
    <dbReference type="NCBI Taxonomy" id="30013"/>
    <lineage>
        <taxon>Eukaryota</taxon>
        <taxon>Metazoa</taxon>
        <taxon>Ecdysozoa</taxon>
        <taxon>Arthropoda</taxon>
        <taxon>Hexapoda</taxon>
        <taxon>Insecta</taxon>
        <taxon>Pterygota</taxon>
        <taxon>Neoptera</taxon>
        <taxon>Endopterygota</taxon>
        <taxon>Diptera</taxon>
        <taxon>Brachycera</taxon>
        <taxon>Muscomorpha</taxon>
        <taxon>Ephydroidea</taxon>
        <taxon>Drosophilidae</taxon>
        <taxon>Drosophila</taxon>
        <taxon>Sophophora</taxon>
    </lineage>
</organism>
<dbReference type="InterPro" id="IPR000210">
    <property type="entry name" value="BTB/POZ_dom"/>
</dbReference>
<dbReference type="GO" id="GO:0008344">
    <property type="term" value="P:adult locomotory behavior"/>
    <property type="evidence" value="ECO:0007669"/>
    <property type="project" value="TreeGrafter"/>
</dbReference>
<name>A0AAU9FMV1_DROMD</name>
<dbReference type="SMART" id="SM00225">
    <property type="entry name" value="BTB"/>
    <property type="match status" value="1"/>
</dbReference>
<dbReference type="SMART" id="SM00875">
    <property type="entry name" value="BACK"/>
    <property type="match status" value="1"/>
</dbReference>
<evidence type="ECO:0000313" key="2">
    <source>
        <dbReference type="EMBL" id="BFF97286.1"/>
    </source>
</evidence>
<dbReference type="PANTHER" id="PTHR46306">
    <property type="entry name" value="BTB/POZ DOMAIN-CONTAINING PROTEIN 9"/>
    <property type="match status" value="1"/>
</dbReference>
<dbReference type="GO" id="GO:0050804">
    <property type="term" value="P:modulation of chemical synaptic transmission"/>
    <property type="evidence" value="ECO:0007669"/>
    <property type="project" value="TreeGrafter"/>
</dbReference>
<reference evidence="2 3" key="1">
    <citation type="submission" date="2024-02" db="EMBL/GenBank/DDBJ databases">
        <title>A chromosome-level genome assembly of Drosophila madeirensis, a fruit fly species endemic to Madeira island.</title>
        <authorList>
            <person name="Tomihara K."/>
            <person name="Llopart A."/>
            <person name="Yamamoto D."/>
        </authorList>
    </citation>
    <scope>NUCLEOTIDE SEQUENCE [LARGE SCALE GENOMIC DNA]</scope>
    <source>
        <strain evidence="2 3">RF1</strain>
    </source>
</reference>